<keyword evidence="3" id="KW-0503">Monooxygenase</keyword>
<dbReference type="InterPro" id="IPR001128">
    <property type="entry name" value="Cyt_P450"/>
</dbReference>
<evidence type="ECO:0000256" key="1">
    <source>
        <dbReference type="ARBA" id="ARBA00010617"/>
    </source>
</evidence>
<evidence type="ECO:0000256" key="3">
    <source>
        <dbReference type="ARBA" id="ARBA00023033"/>
    </source>
</evidence>
<comment type="caution">
    <text evidence="5">The sequence shown here is derived from an EMBL/GenBank/DDBJ whole genome shotgun (WGS) entry which is preliminary data.</text>
</comment>
<keyword evidence="3" id="KW-0560">Oxidoreductase</keyword>
<evidence type="ECO:0000256" key="4">
    <source>
        <dbReference type="SAM" id="MobiDB-lite"/>
    </source>
</evidence>
<dbReference type="InterPro" id="IPR036396">
    <property type="entry name" value="Cyt_P450_sf"/>
</dbReference>
<dbReference type="Proteomes" id="UP001519887">
    <property type="component" value="Unassembled WGS sequence"/>
</dbReference>
<dbReference type="PANTHER" id="PTHR46696:SF1">
    <property type="entry name" value="CYTOCHROME P450 YJIB-RELATED"/>
    <property type="match status" value="1"/>
</dbReference>
<dbReference type="PRINTS" id="PR00359">
    <property type="entry name" value="BP450"/>
</dbReference>
<keyword evidence="2" id="KW-0479">Metal-binding</keyword>
<reference evidence="5 6" key="1">
    <citation type="submission" date="2021-07" db="EMBL/GenBank/DDBJ databases">
        <title>Paenibacillus radiodurans sp. nov., isolated from the southeastern edge of Tengger Desert.</title>
        <authorList>
            <person name="Zhang G."/>
        </authorList>
    </citation>
    <scope>NUCLEOTIDE SEQUENCE [LARGE SCALE GENOMIC DNA]</scope>
    <source>
        <strain evidence="5 6">CCM 7311</strain>
    </source>
</reference>
<accession>A0ABS7CC05</accession>
<keyword evidence="2" id="KW-0349">Heme</keyword>
<organism evidence="5 6">
    <name type="scientific">Paenibacillus sepulcri</name>
    <dbReference type="NCBI Taxonomy" id="359917"/>
    <lineage>
        <taxon>Bacteria</taxon>
        <taxon>Bacillati</taxon>
        <taxon>Bacillota</taxon>
        <taxon>Bacilli</taxon>
        <taxon>Bacillales</taxon>
        <taxon>Paenibacillaceae</taxon>
        <taxon>Paenibacillus</taxon>
    </lineage>
</organism>
<dbReference type="InterPro" id="IPR002397">
    <property type="entry name" value="Cyt_P450_B"/>
</dbReference>
<evidence type="ECO:0000256" key="2">
    <source>
        <dbReference type="ARBA" id="ARBA00022617"/>
    </source>
</evidence>
<gene>
    <name evidence="5" type="ORF">K0U00_30730</name>
</gene>
<dbReference type="EMBL" id="JAHZIK010001191">
    <property type="protein sequence ID" value="MBW7458424.1"/>
    <property type="molecule type" value="Genomic_DNA"/>
</dbReference>
<protein>
    <submittedName>
        <fullName evidence="5">Cytochrome P450</fullName>
    </submittedName>
</protein>
<dbReference type="SUPFAM" id="SSF48264">
    <property type="entry name" value="Cytochrome P450"/>
    <property type="match status" value="1"/>
</dbReference>
<keyword evidence="2" id="KW-0408">Iron</keyword>
<dbReference type="CDD" id="cd11032">
    <property type="entry name" value="P450_EryK-like"/>
    <property type="match status" value="1"/>
</dbReference>
<name>A0ABS7CC05_9BACL</name>
<proteinExistence type="inferred from homology"/>
<dbReference type="Gene3D" id="1.10.630.10">
    <property type="entry name" value="Cytochrome P450"/>
    <property type="match status" value="1"/>
</dbReference>
<feature type="region of interest" description="Disordered" evidence="4">
    <location>
        <begin position="54"/>
        <end position="79"/>
    </location>
</feature>
<comment type="similarity">
    <text evidence="1">Belongs to the cytochrome P450 family.</text>
</comment>
<keyword evidence="6" id="KW-1185">Reference proteome</keyword>
<evidence type="ECO:0000313" key="6">
    <source>
        <dbReference type="Proteomes" id="UP001519887"/>
    </source>
</evidence>
<feature type="non-terminal residue" evidence="5">
    <location>
        <position position="333"/>
    </location>
</feature>
<dbReference type="PANTHER" id="PTHR46696">
    <property type="entry name" value="P450, PUTATIVE (EUROFUNG)-RELATED"/>
    <property type="match status" value="1"/>
</dbReference>
<dbReference type="Pfam" id="PF00067">
    <property type="entry name" value="p450"/>
    <property type="match status" value="1"/>
</dbReference>
<sequence>MINLLSPEFLSNPYPVYEMFRKNQPVAYMESLQLWSVFTYDHVKTVLTDHAHFSSGPNGQAKTAEPSEQKQEGFSLITTDPPRHTDLRSLVNRAFTPKAVAALEPRIEEIANELLDKNANTGELDLIRDFAYPLPVIVIAELLGVPAADRDRFKEWSDEIVAGADAIIGGGQAGSRQAHMEMNDYFKDIIAQRRVQPQNDLVSTLLAAEEGNSHLSESDILSFCRLLLVAGNETTTNLIGNAVLAFLEHPAEWDKLVSRPEMLPNAIEEVLRFRSPVQAMFRTAKQDVQIGDQTIPQGTRVVAWIGSANRDEAKFDEPARFDISRESNAHLAF</sequence>
<evidence type="ECO:0000313" key="5">
    <source>
        <dbReference type="EMBL" id="MBW7458424.1"/>
    </source>
</evidence>